<sequence>MTVAPSMLSDPLLIDSGQPKPYRAVSIACQPHRHGSQGLTDYFSASHPLCDRGVIHATVDSADRSIELDKDWMSFIFVKGCRSRLQLT</sequence>
<proteinExistence type="predicted"/>
<dbReference type="EMBL" id="JAANIT010002300">
    <property type="protein sequence ID" value="KAG1536876.1"/>
    <property type="molecule type" value="Genomic_DNA"/>
</dbReference>
<name>A0A9P7C5N6_RHIOR</name>
<gene>
    <name evidence="1" type="ORF">G6F51_010711</name>
</gene>
<reference evidence="1" key="1">
    <citation type="journal article" date="2020" name="Microb. Genom.">
        <title>Genetic diversity of clinical and environmental Mucorales isolates obtained from an investigation of mucormycosis cases among solid organ transplant recipients.</title>
        <authorList>
            <person name="Nguyen M.H."/>
            <person name="Kaul D."/>
            <person name="Muto C."/>
            <person name="Cheng S.J."/>
            <person name="Richter R.A."/>
            <person name="Bruno V.M."/>
            <person name="Liu G."/>
            <person name="Beyhan S."/>
            <person name="Sundermann A.J."/>
            <person name="Mounaud S."/>
            <person name="Pasculle A.W."/>
            <person name="Nierman W.C."/>
            <person name="Driscoll E."/>
            <person name="Cumbie R."/>
            <person name="Clancy C.J."/>
            <person name="Dupont C.L."/>
        </authorList>
    </citation>
    <scope>NUCLEOTIDE SEQUENCE</scope>
    <source>
        <strain evidence="1">GL16</strain>
    </source>
</reference>
<comment type="caution">
    <text evidence="1">The sequence shown here is derived from an EMBL/GenBank/DDBJ whole genome shotgun (WGS) entry which is preliminary data.</text>
</comment>
<accession>A0A9P7C5N6</accession>
<protein>
    <submittedName>
        <fullName evidence="1">Uncharacterized protein</fullName>
    </submittedName>
</protein>
<dbReference type="Proteomes" id="UP000717996">
    <property type="component" value="Unassembled WGS sequence"/>
</dbReference>
<evidence type="ECO:0000313" key="2">
    <source>
        <dbReference type="Proteomes" id="UP000717996"/>
    </source>
</evidence>
<organism evidence="1 2">
    <name type="scientific">Rhizopus oryzae</name>
    <name type="common">Mucormycosis agent</name>
    <name type="synonym">Rhizopus arrhizus var. delemar</name>
    <dbReference type="NCBI Taxonomy" id="64495"/>
    <lineage>
        <taxon>Eukaryota</taxon>
        <taxon>Fungi</taxon>
        <taxon>Fungi incertae sedis</taxon>
        <taxon>Mucoromycota</taxon>
        <taxon>Mucoromycotina</taxon>
        <taxon>Mucoromycetes</taxon>
        <taxon>Mucorales</taxon>
        <taxon>Mucorineae</taxon>
        <taxon>Rhizopodaceae</taxon>
        <taxon>Rhizopus</taxon>
    </lineage>
</organism>
<evidence type="ECO:0000313" key="1">
    <source>
        <dbReference type="EMBL" id="KAG1536876.1"/>
    </source>
</evidence>
<dbReference type="AlphaFoldDB" id="A0A9P7C5N6"/>